<dbReference type="GO" id="GO:0016020">
    <property type="term" value="C:membrane"/>
    <property type="evidence" value="ECO:0007669"/>
    <property type="project" value="UniProtKB-SubCell"/>
</dbReference>
<dbReference type="InterPro" id="IPR002549">
    <property type="entry name" value="AI-2E-like"/>
</dbReference>
<evidence type="ECO:0000256" key="3">
    <source>
        <dbReference type="ARBA" id="ARBA00022692"/>
    </source>
</evidence>
<keyword evidence="3 6" id="KW-0812">Transmembrane</keyword>
<keyword evidence="4 6" id="KW-1133">Transmembrane helix</keyword>
<dbReference type="Proteomes" id="UP000184432">
    <property type="component" value="Unassembled WGS sequence"/>
</dbReference>
<dbReference type="PANTHER" id="PTHR21716">
    <property type="entry name" value="TRANSMEMBRANE PROTEIN"/>
    <property type="match status" value="1"/>
</dbReference>
<reference evidence="8" key="1">
    <citation type="submission" date="2016-11" db="EMBL/GenBank/DDBJ databases">
        <authorList>
            <person name="Varghese N."/>
            <person name="Submissions S."/>
        </authorList>
    </citation>
    <scope>NUCLEOTIDE SEQUENCE [LARGE SCALE GENOMIC DNA]</scope>
    <source>
        <strain evidence="8">DSM 22623</strain>
    </source>
</reference>
<evidence type="ECO:0000256" key="4">
    <source>
        <dbReference type="ARBA" id="ARBA00022989"/>
    </source>
</evidence>
<feature type="transmembrane region" description="Helical" evidence="6">
    <location>
        <begin position="210"/>
        <end position="229"/>
    </location>
</feature>
<comment type="subcellular location">
    <subcellularLocation>
        <location evidence="1">Membrane</location>
        <topology evidence="1">Multi-pass membrane protein</topology>
    </subcellularLocation>
</comment>
<protein>
    <submittedName>
        <fullName evidence="7">Predicted PurR-regulated permease PerM</fullName>
    </submittedName>
</protein>
<evidence type="ECO:0000313" key="7">
    <source>
        <dbReference type="EMBL" id="SHJ10726.1"/>
    </source>
</evidence>
<accession>A0A1M6GLH8</accession>
<dbReference type="RefSeq" id="WP_073316523.1">
    <property type="nucleotide sequence ID" value="NZ_FQYP01000005.1"/>
</dbReference>
<feature type="transmembrane region" description="Helical" evidence="6">
    <location>
        <begin position="268"/>
        <end position="288"/>
    </location>
</feature>
<feature type="transmembrane region" description="Helical" evidence="6">
    <location>
        <begin position="73"/>
        <end position="92"/>
    </location>
</feature>
<evidence type="ECO:0000256" key="6">
    <source>
        <dbReference type="SAM" id="Phobius"/>
    </source>
</evidence>
<evidence type="ECO:0000256" key="1">
    <source>
        <dbReference type="ARBA" id="ARBA00004141"/>
    </source>
</evidence>
<gene>
    <name evidence="7" type="ORF">SAMN04488508_105337</name>
</gene>
<organism evidence="7 8">
    <name type="scientific">Aquimarina spongiae</name>
    <dbReference type="NCBI Taxonomy" id="570521"/>
    <lineage>
        <taxon>Bacteria</taxon>
        <taxon>Pseudomonadati</taxon>
        <taxon>Bacteroidota</taxon>
        <taxon>Flavobacteriia</taxon>
        <taxon>Flavobacteriales</taxon>
        <taxon>Flavobacteriaceae</taxon>
        <taxon>Aquimarina</taxon>
    </lineage>
</organism>
<evidence type="ECO:0000256" key="2">
    <source>
        <dbReference type="ARBA" id="ARBA00009773"/>
    </source>
</evidence>
<feature type="transmembrane region" description="Helical" evidence="6">
    <location>
        <begin position="40"/>
        <end position="61"/>
    </location>
</feature>
<feature type="transmembrane region" description="Helical" evidence="6">
    <location>
        <begin position="236"/>
        <end position="262"/>
    </location>
</feature>
<feature type="transmembrane region" description="Helical" evidence="6">
    <location>
        <begin position="144"/>
        <end position="170"/>
    </location>
</feature>
<dbReference type="Pfam" id="PF01594">
    <property type="entry name" value="AI-2E_transport"/>
    <property type="match status" value="1"/>
</dbReference>
<feature type="transmembrane region" description="Helical" evidence="6">
    <location>
        <begin position="17"/>
        <end position="35"/>
    </location>
</feature>
<dbReference type="OrthoDB" id="5761230at2"/>
<keyword evidence="5 6" id="KW-0472">Membrane</keyword>
<dbReference type="STRING" id="570521.SAMN04488508_105337"/>
<dbReference type="EMBL" id="FQYP01000005">
    <property type="protein sequence ID" value="SHJ10726.1"/>
    <property type="molecule type" value="Genomic_DNA"/>
</dbReference>
<sequence>MKKKESIFNISDFSKKIIKSTSIVIIMILCTFLILKGFKVLLLILAGVLFATFFRGIASAIESKLPFNSGLSLFASVLLVVTVFSLTLIGIAPRVSSQMQILDKELPLAAKEAQQKIESSPVGYWVIQQIRIYKKKYERDSEKLTLFFSSFFGGLADIYIIFFLGFFFMIQPKMYSRGIILLFPKPKRERAHQVVLTMGYTLKKWLLGKLLSMIVVGVLTGIGLAILGVPLALTLAIFAALITFIPNFGPIIALIPAFLLAFTKGVDHAIYVCILYAFIQAVESNIITPIIQRKMISFPLAMILIAQVVLGIFTGVLGLILAVPVVAIIMVVIKMVYIEDILGDYSVEVKGEEKYINKKFEPQKLEE</sequence>
<keyword evidence="8" id="KW-1185">Reference proteome</keyword>
<name>A0A1M6GLH8_9FLAO</name>
<evidence type="ECO:0000256" key="5">
    <source>
        <dbReference type="ARBA" id="ARBA00023136"/>
    </source>
</evidence>
<dbReference type="AlphaFoldDB" id="A0A1M6GLH8"/>
<comment type="similarity">
    <text evidence="2">Belongs to the autoinducer-2 exporter (AI-2E) (TC 2.A.86) family.</text>
</comment>
<feature type="transmembrane region" description="Helical" evidence="6">
    <location>
        <begin position="300"/>
        <end position="333"/>
    </location>
</feature>
<dbReference type="GO" id="GO:0055085">
    <property type="term" value="P:transmembrane transport"/>
    <property type="evidence" value="ECO:0007669"/>
    <property type="project" value="TreeGrafter"/>
</dbReference>
<dbReference type="PANTHER" id="PTHR21716:SF62">
    <property type="entry name" value="TRANSPORT PROTEIN YDBI-RELATED"/>
    <property type="match status" value="1"/>
</dbReference>
<proteinExistence type="inferred from homology"/>
<evidence type="ECO:0000313" key="8">
    <source>
        <dbReference type="Proteomes" id="UP000184432"/>
    </source>
</evidence>